<evidence type="ECO:0000313" key="2">
    <source>
        <dbReference type="EMBL" id="BBD91282.1"/>
    </source>
</evidence>
<dbReference type="Proteomes" id="UP000274772">
    <property type="component" value="Chromosome"/>
</dbReference>
<dbReference type="Pfam" id="PF23728">
    <property type="entry name" value="Tubby_C_like"/>
    <property type="match status" value="1"/>
</dbReference>
<gene>
    <name evidence="2" type="ORF">JMUB590_0172</name>
</gene>
<feature type="domain" description="Tubby C-terminal" evidence="1">
    <location>
        <begin position="8"/>
        <end position="170"/>
    </location>
</feature>
<evidence type="ECO:0000313" key="3">
    <source>
        <dbReference type="Proteomes" id="UP000274772"/>
    </source>
</evidence>
<proteinExistence type="predicted"/>
<dbReference type="EMBL" id="AP018586">
    <property type="protein sequence ID" value="BBD91282.1"/>
    <property type="molecule type" value="Genomic_DNA"/>
</dbReference>
<reference evidence="2 3" key="1">
    <citation type="submission" date="2018-05" db="EMBL/GenBank/DDBJ databases">
        <title>Complete genome sequencing of three human clinical isolates of Staphylococcus caprae reveals virulence factors similar to those of S. epidermidis and S. capitis.</title>
        <authorList>
            <person name="Watanabe S."/>
            <person name="Cui L."/>
        </authorList>
    </citation>
    <scope>NUCLEOTIDE SEQUENCE [LARGE SCALE GENOMIC DNA]</scope>
    <source>
        <strain evidence="2 3">JMUB590</strain>
    </source>
</reference>
<organism evidence="2 3">
    <name type="scientific">Staphylococcus caprae</name>
    <dbReference type="NCBI Taxonomy" id="29380"/>
    <lineage>
        <taxon>Bacteria</taxon>
        <taxon>Bacillati</taxon>
        <taxon>Bacillota</taxon>
        <taxon>Bacilli</taxon>
        <taxon>Bacillales</taxon>
        <taxon>Staphylococcaceae</taxon>
        <taxon>Staphylococcus</taxon>
    </lineage>
</organism>
<keyword evidence="3" id="KW-1185">Reference proteome</keyword>
<protein>
    <recommendedName>
        <fullName evidence="1">Tubby C-terminal domain-containing protein</fullName>
    </recommendedName>
</protein>
<dbReference type="InterPro" id="IPR056944">
    <property type="entry name" value="Tubby_C-like"/>
</dbReference>
<accession>A0ABM7FTQ7</accession>
<name>A0ABM7FTQ7_9STAP</name>
<sequence>MNIGESMYKYFKRNRFSTKSSDIKGNSEKHIGTIQKKYSNIFQRIISFFTMGFIFNQFTIYDNHQHLIAHVKVKTQMTQKHFEVTYYSNSGESQILFDKQSNGREETYGIMKYNGIIYNIHSDENRYTVIKDTKRENEIASWKQIGDYAHVEGKHEVFDENQLLFILILHSFANVHVTRSVWNPFSPDTTGPPII</sequence>
<evidence type="ECO:0000259" key="1">
    <source>
        <dbReference type="Pfam" id="PF23728"/>
    </source>
</evidence>